<evidence type="ECO:0000256" key="2">
    <source>
        <dbReference type="ARBA" id="ARBA00023054"/>
    </source>
</evidence>
<dbReference type="GO" id="GO:0030686">
    <property type="term" value="C:90S preribosome"/>
    <property type="evidence" value="ECO:0007669"/>
    <property type="project" value="TreeGrafter"/>
</dbReference>
<keyword evidence="2" id="KW-0175">Coiled coil</keyword>
<dbReference type="OMA" id="GFQQNEP"/>
<feature type="compositionally biased region" description="Basic and acidic residues" evidence="5">
    <location>
        <begin position="10"/>
        <end position="24"/>
    </location>
</feature>
<dbReference type="PANTHER" id="PTHR23325:SF1">
    <property type="entry name" value="SERUM RESPONSE FACTOR-BINDING PROTEIN 1"/>
    <property type="match status" value="1"/>
</dbReference>
<accession>A0A8P4GJR6</accession>
<gene>
    <name evidence="7" type="primary">srfbp1</name>
</gene>
<feature type="compositionally biased region" description="Basic and acidic residues" evidence="5">
    <location>
        <begin position="258"/>
        <end position="275"/>
    </location>
</feature>
<dbReference type="AlphaFoldDB" id="A0A8P4GJR6"/>
<dbReference type="RefSeq" id="XP_051247317.1">
    <property type="nucleotide sequence ID" value="XM_051391357.1"/>
</dbReference>
<protein>
    <recommendedName>
        <fullName evidence="1">Serum response factor-binding protein 1</fullName>
    </recommendedName>
    <alternativeName>
        <fullName evidence="4">SRF-dependent transcription regulation-associated protein</fullName>
    </alternativeName>
</protein>
<sequence length="564" mass="63001">MLNATDNMDEVEKMVPSAEEKEKEEIEEEEEGGEDDAGGEEDDEEQEGGDDKEEEAIPQAADKIEKTVPLPVQPKEKKQDEGLNLNNEVVRMRKEVKRLRALIIRKLTRQIGALKKKKGKDMEIERNQRRAARLLEEIHAMKALSPDLVTKTALQKKLNFEQECKNPKSTISDRAIARIATHPQFNKKIEDIKAAVKAFKDERMKGGKLVVKEKVQNKVVTVTAQSPPSKKGERKSEKEEEDITVEQKEIAVNEEGDIILKDTKDATVAEPEKGTGEATHSADTTKIPESKNVRPPSIKSSEVKDIVKNKPQSKDAEKKPSLKSAPEVLQKKKVEVESDLDSSDDEEKEYFDDSTEERFHKQSSHSEESDDDDFFVGKVSKFKKKKQKSVEGEKVHEVKADPTDQVQSKLDELESRLKSKATSLQSVFCSSLSASKPGGGRGAGRGRGGDKVRGQGKPRGGGGLNRDFNKQSKFQNQEKGTERYSGSKYNKSESSEKGFPSVGRGRGRGRGDVRQNDRRGGGVFSHQAPQQALHPSWEASKKRKEQQGQILAFQGKKIKFDDDD</sequence>
<dbReference type="OrthoDB" id="3364872at2759"/>
<dbReference type="GeneTree" id="ENSGT00390000006478"/>
<dbReference type="PANTHER" id="PTHR23325">
    <property type="entry name" value="SERUM RESPONSE FACTOR-BINDING"/>
    <property type="match status" value="1"/>
</dbReference>
<dbReference type="InterPro" id="IPR015158">
    <property type="entry name" value="Bud22_dom"/>
</dbReference>
<feature type="compositionally biased region" description="Acidic residues" evidence="5">
    <location>
        <begin position="337"/>
        <end position="355"/>
    </location>
</feature>
<evidence type="ECO:0000259" key="6">
    <source>
        <dbReference type="Pfam" id="PF09073"/>
    </source>
</evidence>
<feature type="compositionally biased region" description="Basic and acidic residues" evidence="5">
    <location>
        <begin position="388"/>
        <end position="402"/>
    </location>
</feature>
<feature type="compositionally biased region" description="Basic and acidic residues" evidence="5">
    <location>
        <begin position="301"/>
        <end position="320"/>
    </location>
</feature>
<dbReference type="Proteomes" id="UP000694389">
    <property type="component" value="Unassembled WGS sequence"/>
</dbReference>
<feature type="compositionally biased region" description="Basic and acidic residues" evidence="5">
    <location>
        <begin position="356"/>
        <end position="367"/>
    </location>
</feature>
<evidence type="ECO:0000256" key="3">
    <source>
        <dbReference type="ARBA" id="ARBA00025646"/>
    </source>
</evidence>
<feature type="region of interest" description="Disordered" evidence="5">
    <location>
        <begin position="1"/>
        <end position="80"/>
    </location>
</feature>
<keyword evidence="8" id="KW-1185">Reference proteome</keyword>
<dbReference type="GO" id="GO:0030490">
    <property type="term" value="P:maturation of SSU-rRNA"/>
    <property type="evidence" value="ECO:0007669"/>
    <property type="project" value="TreeGrafter"/>
</dbReference>
<reference evidence="7" key="2">
    <citation type="submission" date="2025-09" db="UniProtKB">
        <authorList>
            <consortium name="Ensembl"/>
        </authorList>
    </citation>
    <scope>IDENTIFICATION</scope>
</reference>
<proteinExistence type="predicted"/>
<feature type="compositionally biased region" description="Polar residues" evidence="5">
    <location>
        <begin position="420"/>
        <end position="434"/>
    </location>
</feature>
<dbReference type="Ensembl" id="ENSDLAT00005082512.1">
    <property type="protein sequence ID" value="ENSDLAP00005082452.1"/>
    <property type="gene ID" value="ENSDLAG00005032826.1"/>
</dbReference>
<feature type="domain" description="Bud22" evidence="6">
    <location>
        <begin position="470"/>
        <end position="561"/>
    </location>
</feature>
<feature type="compositionally biased region" description="Gly residues" evidence="5">
    <location>
        <begin position="437"/>
        <end position="446"/>
    </location>
</feature>
<feature type="region of interest" description="Disordered" evidence="5">
    <location>
        <begin position="223"/>
        <end position="564"/>
    </location>
</feature>
<comment type="function">
    <text evidence="3">May be involved in regulating transcriptional activation of cardiac genes during the aging process. May play a role in biosynthesis and/or processing of SLC2A4 in adipose cells.</text>
</comment>
<feature type="compositionally biased region" description="Basic and acidic residues" evidence="5">
    <location>
        <begin position="509"/>
        <end position="520"/>
    </location>
</feature>
<evidence type="ECO:0000256" key="5">
    <source>
        <dbReference type="SAM" id="MobiDB-lite"/>
    </source>
</evidence>
<dbReference type="GO" id="GO:0005634">
    <property type="term" value="C:nucleus"/>
    <property type="evidence" value="ECO:0007669"/>
    <property type="project" value="TreeGrafter"/>
</dbReference>
<organism evidence="7 8">
    <name type="scientific">Dicentrarchus labrax</name>
    <name type="common">European seabass</name>
    <name type="synonym">Morone labrax</name>
    <dbReference type="NCBI Taxonomy" id="13489"/>
    <lineage>
        <taxon>Eukaryota</taxon>
        <taxon>Metazoa</taxon>
        <taxon>Chordata</taxon>
        <taxon>Craniata</taxon>
        <taxon>Vertebrata</taxon>
        <taxon>Euteleostomi</taxon>
        <taxon>Actinopterygii</taxon>
        <taxon>Neopterygii</taxon>
        <taxon>Teleostei</taxon>
        <taxon>Neoteleostei</taxon>
        <taxon>Acanthomorphata</taxon>
        <taxon>Eupercaria</taxon>
        <taxon>Moronidae</taxon>
        <taxon>Dicentrarchus</taxon>
    </lineage>
</organism>
<dbReference type="GeneID" id="127358344"/>
<evidence type="ECO:0000313" key="7">
    <source>
        <dbReference type="Ensembl" id="ENSDLAP00005082452.1"/>
    </source>
</evidence>
<dbReference type="Pfam" id="PF09073">
    <property type="entry name" value="BUD22"/>
    <property type="match status" value="1"/>
</dbReference>
<dbReference type="InterPro" id="IPR037393">
    <property type="entry name" value="Bud22/SRFB1"/>
</dbReference>
<reference evidence="7" key="1">
    <citation type="submission" date="2025-08" db="UniProtKB">
        <authorList>
            <consortium name="Ensembl"/>
        </authorList>
    </citation>
    <scope>IDENTIFICATION</scope>
</reference>
<dbReference type="CTD" id="153443"/>
<evidence type="ECO:0000313" key="8">
    <source>
        <dbReference type="Proteomes" id="UP000694389"/>
    </source>
</evidence>
<feature type="compositionally biased region" description="Acidic residues" evidence="5">
    <location>
        <begin position="25"/>
        <end position="56"/>
    </location>
</feature>
<name>A0A8P4GJR6_DICLA</name>
<evidence type="ECO:0000256" key="1">
    <source>
        <dbReference type="ARBA" id="ARBA00013459"/>
    </source>
</evidence>
<evidence type="ECO:0000256" key="4">
    <source>
        <dbReference type="ARBA" id="ARBA00033254"/>
    </source>
</evidence>